<dbReference type="AlphaFoldDB" id="A0A5A7MTP3"/>
<dbReference type="NCBIfam" id="NF047352">
    <property type="entry name" value="P_loop_sacsin"/>
    <property type="match status" value="1"/>
</dbReference>
<organism evidence="2 3">
    <name type="scientific">Iodidimonas gelatinilytica</name>
    <dbReference type="NCBI Taxonomy" id="1236966"/>
    <lineage>
        <taxon>Bacteria</taxon>
        <taxon>Pseudomonadati</taxon>
        <taxon>Pseudomonadota</taxon>
        <taxon>Alphaproteobacteria</taxon>
        <taxon>Iodidimonadales</taxon>
        <taxon>Iodidimonadaceae</taxon>
        <taxon>Iodidimonas</taxon>
    </lineage>
</organism>
<name>A0A5A7MTP3_9PROT</name>
<dbReference type="Proteomes" id="UP000322084">
    <property type="component" value="Unassembled WGS sequence"/>
</dbReference>
<evidence type="ECO:0000313" key="2">
    <source>
        <dbReference type="EMBL" id="GEQ99341.1"/>
    </source>
</evidence>
<dbReference type="SUPFAM" id="SSF55874">
    <property type="entry name" value="ATPase domain of HSP90 chaperone/DNA topoisomerase II/histidine kinase"/>
    <property type="match status" value="1"/>
</dbReference>
<dbReference type="Gene3D" id="3.30.565.10">
    <property type="entry name" value="Histidine kinase-like ATPase, C-terminal domain"/>
    <property type="match status" value="1"/>
</dbReference>
<proteinExistence type="predicted"/>
<dbReference type="InterPro" id="IPR036890">
    <property type="entry name" value="HATPase_C_sf"/>
</dbReference>
<evidence type="ECO:0000313" key="3">
    <source>
        <dbReference type="Proteomes" id="UP000322084"/>
    </source>
</evidence>
<accession>A0A5A7MTP3</accession>
<sequence length="406" mass="46339">MNLVPENTLSDLARFVRDETGGKLRSFLYELAEGVTNYRTVHSLTEQVQHQYHGRFAIELIQNAYDAVARDPQANDGAGRIEMRLVEDRDFGTLYVANDGLPFSRSNFISVSQLGQSDKSPETSIGNKGIGFRSVLEICDRPQIWSKRVQSSEVFDGYCFSFNPDLVRSLLEPILALIGKKDLSQTEVWLQDIVDWDDGLLAKLHSSIHRQADAAGTSIENWIRSQLSYLSPYLLPWPLMDRDRVDAIDSFEKMGFATVVALPLKSSKSAQLVERRLTEIDSKSLLFLDKLQKLIISVHGNDHVFERIQKIRPQGLRQYSKIQIKLHDHSQKFSIWRREINVADMPEAVRASIQGLPGQWPKLTKVEVTLLSVIARRQRPANLVFSFLQSWNREQRSMSMHRSSVT</sequence>
<dbReference type="EMBL" id="BKCL01000018">
    <property type="protein sequence ID" value="GEQ99341.1"/>
    <property type="molecule type" value="Genomic_DNA"/>
</dbReference>
<dbReference type="PANTHER" id="PTHR32387">
    <property type="entry name" value="WU:FJ29H11"/>
    <property type="match status" value="1"/>
</dbReference>
<protein>
    <recommendedName>
        <fullName evidence="1">Sacsin/Nov domain-containing protein</fullName>
    </recommendedName>
</protein>
<dbReference type="InterPro" id="IPR058210">
    <property type="entry name" value="SACS/Nov_dom"/>
</dbReference>
<evidence type="ECO:0000259" key="1">
    <source>
        <dbReference type="Pfam" id="PF25794"/>
    </source>
</evidence>
<dbReference type="InterPro" id="IPR052957">
    <property type="entry name" value="Auxin_embryo_med"/>
</dbReference>
<comment type="caution">
    <text evidence="2">The sequence shown here is derived from an EMBL/GenBank/DDBJ whole genome shotgun (WGS) entry which is preliminary data.</text>
</comment>
<feature type="domain" description="Sacsin/Nov" evidence="1">
    <location>
        <begin position="50"/>
        <end position="148"/>
    </location>
</feature>
<gene>
    <name evidence="2" type="ORF">JCM17844_29780</name>
</gene>
<reference evidence="2 3" key="1">
    <citation type="submission" date="2019-09" db="EMBL/GenBank/DDBJ databases">
        <title>NBRP : Genome information of microbial organism related human and environment.</title>
        <authorList>
            <person name="Hattori M."/>
            <person name="Oshima K."/>
            <person name="Inaba H."/>
            <person name="Suda W."/>
            <person name="Sakamoto M."/>
            <person name="Iino T."/>
            <person name="Kitahara M."/>
            <person name="Oshida Y."/>
            <person name="Iida T."/>
            <person name="Kudo T."/>
            <person name="Itoh T."/>
            <person name="Ohkuma M."/>
        </authorList>
    </citation>
    <scope>NUCLEOTIDE SEQUENCE [LARGE SCALE GENOMIC DNA]</scope>
    <source>
        <strain evidence="2 3">Hi-2</strain>
    </source>
</reference>
<dbReference type="PANTHER" id="PTHR32387:SF0">
    <property type="entry name" value="PROTEIN NO VEIN"/>
    <property type="match status" value="1"/>
</dbReference>
<dbReference type="Pfam" id="PF25794">
    <property type="entry name" value="SACS"/>
    <property type="match status" value="1"/>
</dbReference>